<comment type="caution">
    <text evidence="4">The sequence shown here is derived from an EMBL/GenBank/DDBJ whole genome shotgun (WGS) entry which is preliminary data.</text>
</comment>
<dbReference type="PANTHER" id="PTHR40465:SF1">
    <property type="entry name" value="DUF6534 DOMAIN-CONTAINING PROTEIN"/>
    <property type="match status" value="1"/>
</dbReference>
<gene>
    <name evidence="4" type="ORF">DFH08DRAFT_1018590</name>
</gene>
<evidence type="ECO:0000313" key="4">
    <source>
        <dbReference type="EMBL" id="KAJ7336261.1"/>
    </source>
</evidence>
<feature type="transmembrane region" description="Helical" evidence="2">
    <location>
        <begin position="54"/>
        <end position="77"/>
    </location>
</feature>
<accession>A0AAD7ELL7</accession>
<reference evidence="4" key="1">
    <citation type="submission" date="2023-03" db="EMBL/GenBank/DDBJ databases">
        <title>Massive genome expansion in bonnet fungi (Mycena s.s.) driven by repeated elements and novel gene families across ecological guilds.</title>
        <authorList>
            <consortium name="Lawrence Berkeley National Laboratory"/>
            <person name="Harder C.B."/>
            <person name="Miyauchi S."/>
            <person name="Viragh M."/>
            <person name="Kuo A."/>
            <person name="Thoen E."/>
            <person name="Andreopoulos B."/>
            <person name="Lu D."/>
            <person name="Skrede I."/>
            <person name="Drula E."/>
            <person name="Henrissat B."/>
            <person name="Morin E."/>
            <person name="Kohler A."/>
            <person name="Barry K."/>
            <person name="LaButti K."/>
            <person name="Morin E."/>
            <person name="Salamov A."/>
            <person name="Lipzen A."/>
            <person name="Mereny Z."/>
            <person name="Hegedus B."/>
            <person name="Baldrian P."/>
            <person name="Stursova M."/>
            <person name="Weitz H."/>
            <person name="Taylor A."/>
            <person name="Grigoriev I.V."/>
            <person name="Nagy L.G."/>
            <person name="Martin F."/>
            <person name="Kauserud H."/>
        </authorList>
    </citation>
    <scope>NUCLEOTIDE SEQUENCE</scope>
    <source>
        <strain evidence="4">CBHHK002</strain>
    </source>
</reference>
<keyword evidence="2" id="KW-0812">Transmembrane</keyword>
<dbReference type="InterPro" id="IPR045339">
    <property type="entry name" value="DUF6534"/>
</dbReference>
<evidence type="ECO:0000313" key="5">
    <source>
        <dbReference type="Proteomes" id="UP001218218"/>
    </source>
</evidence>
<evidence type="ECO:0000256" key="1">
    <source>
        <dbReference type="SAM" id="MobiDB-lite"/>
    </source>
</evidence>
<evidence type="ECO:0000256" key="2">
    <source>
        <dbReference type="SAM" id="Phobius"/>
    </source>
</evidence>
<dbReference type="PANTHER" id="PTHR40465">
    <property type="entry name" value="CHROMOSOME 1, WHOLE GENOME SHOTGUN SEQUENCE"/>
    <property type="match status" value="1"/>
</dbReference>
<feature type="region of interest" description="Disordered" evidence="1">
    <location>
        <begin position="287"/>
        <end position="318"/>
    </location>
</feature>
<keyword evidence="5" id="KW-1185">Reference proteome</keyword>
<evidence type="ECO:0000259" key="3">
    <source>
        <dbReference type="Pfam" id="PF20152"/>
    </source>
</evidence>
<organism evidence="4 5">
    <name type="scientific">Mycena albidolilacea</name>
    <dbReference type="NCBI Taxonomy" id="1033008"/>
    <lineage>
        <taxon>Eukaryota</taxon>
        <taxon>Fungi</taxon>
        <taxon>Dikarya</taxon>
        <taxon>Basidiomycota</taxon>
        <taxon>Agaricomycotina</taxon>
        <taxon>Agaricomycetes</taxon>
        <taxon>Agaricomycetidae</taxon>
        <taxon>Agaricales</taxon>
        <taxon>Marasmiineae</taxon>
        <taxon>Mycenaceae</taxon>
        <taxon>Mycena</taxon>
    </lineage>
</organism>
<proteinExistence type="predicted"/>
<feature type="transmembrane region" description="Helical" evidence="2">
    <location>
        <begin position="230"/>
        <end position="250"/>
    </location>
</feature>
<keyword evidence="2" id="KW-0472">Membrane</keyword>
<sequence>MSFTSLNSAKLAAINTFSKGATADTGSASSSYDVRNAYTSSAALRAPRPAIQGAYQIGASISYALFGVTTMQTYIYYSRFPDDSRKLKSLVALVWASKLGHVLCVGHALYFFTKPGSLGSPLTFDVAFIISAFIVACVQGFFGFRILLFSKRLYIPAVVWIVACVRLGVSVIAPICVLLASAVKGGMAPATQEAFFTSGCALVVFNDSLITIAMVFLIRRHRTDALESAVAIVQMICFLALPGSWIWIAFSSIEARAFANSFLANLNGRTTLRAMGDAPLTFAVPTMESSSGGGLQMANPRQNASDAEIHPKDETRRF</sequence>
<dbReference type="Pfam" id="PF20152">
    <property type="entry name" value="DUF6534"/>
    <property type="match status" value="1"/>
</dbReference>
<feature type="compositionally biased region" description="Basic and acidic residues" evidence="1">
    <location>
        <begin position="307"/>
        <end position="318"/>
    </location>
</feature>
<keyword evidence="2" id="KW-1133">Transmembrane helix</keyword>
<dbReference type="Proteomes" id="UP001218218">
    <property type="component" value="Unassembled WGS sequence"/>
</dbReference>
<dbReference type="AlphaFoldDB" id="A0AAD7ELL7"/>
<name>A0AAD7ELL7_9AGAR</name>
<protein>
    <recommendedName>
        <fullName evidence="3">DUF6534 domain-containing protein</fullName>
    </recommendedName>
</protein>
<dbReference type="EMBL" id="JARIHO010000031">
    <property type="protein sequence ID" value="KAJ7336261.1"/>
    <property type="molecule type" value="Genomic_DNA"/>
</dbReference>
<feature type="transmembrane region" description="Helical" evidence="2">
    <location>
        <begin position="124"/>
        <end position="147"/>
    </location>
</feature>
<feature type="domain" description="DUF6534" evidence="3">
    <location>
        <begin position="205"/>
        <end position="270"/>
    </location>
</feature>
<feature type="transmembrane region" description="Helical" evidence="2">
    <location>
        <begin position="89"/>
        <end position="112"/>
    </location>
</feature>
<feature type="transmembrane region" description="Helical" evidence="2">
    <location>
        <begin position="159"/>
        <end position="183"/>
    </location>
</feature>
<feature type="transmembrane region" description="Helical" evidence="2">
    <location>
        <begin position="195"/>
        <end position="218"/>
    </location>
</feature>